<dbReference type="Proteomes" id="UP000799757">
    <property type="component" value="Unassembled WGS sequence"/>
</dbReference>
<dbReference type="GO" id="GO:0061630">
    <property type="term" value="F:ubiquitin protein ligase activity"/>
    <property type="evidence" value="ECO:0007669"/>
    <property type="project" value="UniProtKB-EC"/>
</dbReference>
<keyword evidence="7" id="KW-0833">Ubl conjugation pathway</keyword>
<dbReference type="CDD" id="cd22584">
    <property type="entry name" value="Rcat_RBR_unk"/>
    <property type="match status" value="1"/>
</dbReference>
<dbReference type="InterPro" id="IPR002867">
    <property type="entry name" value="IBR_dom"/>
</dbReference>
<feature type="domain" description="RING-type" evidence="10">
    <location>
        <begin position="265"/>
        <end position="469"/>
    </location>
</feature>
<dbReference type="InterPro" id="IPR017907">
    <property type="entry name" value="Znf_RING_CS"/>
</dbReference>
<accession>A0A6A6XVH0</accession>
<evidence type="ECO:0000256" key="8">
    <source>
        <dbReference type="ARBA" id="ARBA00022833"/>
    </source>
</evidence>
<dbReference type="EMBL" id="MU001762">
    <property type="protein sequence ID" value="KAF2799557.1"/>
    <property type="molecule type" value="Genomic_DNA"/>
</dbReference>
<organism evidence="11 12">
    <name type="scientific">Melanomma pulvis-pyrius CBS 109.77</name>
    <dbReference type="NCBI Taxonomy" id="1314802"/>
    <lineage>
        <taxon>Eukaryota</taxon>
        <taxon>Fungi</taxon>
        <taxon>Dikarya</taxon>
        <taxon>Ascomycota</taxon>
        <taxon>Pezizomycotina</taxon>
        <taxon>Dothideomycetes</taxon>
        <taxon>Pleosporomycetidae</taxon>
        <taxon>Pleosporales</taxon>
        <taxon>Melanommataceae</taxon>
        <taxon>Melanomma</taxon>
    </lineage>
</organism>
<dbReference type="PANTHER" id="PTHR11685">
    <property type="entry name" value="RBR FAMILY RING FINGER AND IBR DOMAIN-CONTAINING"/>
    <property type="match status" value="1"/>
</dbReference>
<feature type="region of interest" description="Disordered" evidence="9">
    <location>
        <begin position="603"/>
        <end position="629"/>
    </location>
</feature>
<evidence type="ECO:0000256" key="1">
    <source>
        <dbReference type="ARBA" id="ARBA00001798"/>
    </source>
</evidence>
<keyword evidence="12" id="KW-1185">Reference proteome</keyword>
<feature type="compositionally biased region" description="Basic and acidic residues" evidence="9">
    <location>
        <begin position="82"/>
        <end position="131"/>
    </location>
</feature>
<keyword evidence="5" id="KW-0677">Repeat</keyword>
<evidence type="ECO:0000256" key="3">
    <source>
        <dbReference type="ARBA" id="ARBA00022679"/>
    </source>
</evidence>
<keyword evidence="8" id="KW-0862">Zinc</keyword>
<dbReference type="InterPro" id="IPR013083">
    <property type="entry name" value="Znf_RING/FYVE/PHD"/>
</dbReference>
<feature type="compositionally biased region" description="Pro residues" evidence="9">
    <location>
        <begin position="603"/>
        <end position="615"/>
    </location>
</feature>
<evidence type="ECO:0000313" key="11">
    <source>
        <dbReference type="EMBL" id="KAF2799557.1"/>
    </source>
</evidence>
<keyword evidence="6" id="KW-0863">Zinc-finger</keyword>
<dbReference type="Gene3D" id="3.30.40.10">
    <property type="entry name" value="Zinc/RING finger domain, C3HC4 (zinc finger)"/>
    <property type="match status" value="1"/>
</dbReference>
<feature type="compositionally biased region" description="Polar residues" evidence="9">
    <location>
        <begin position="618"/>
        <end position="629"/>
    </location>
</feature>
<feature type="compositionally biased region" description="Basic and acidic residues" evidence="9">
    <location>
        <begin position="39"/>
        <end position="73"/>
    </location>
</feature>
<protein>
    <recommendedName>
        <fullName evidence="2">RBR-type E3 ubiquitin transferase</fullName>
        <ecNumber evidence="2">2.3.2.31</ecNumber>
    </recommendedName>
</protein>
<comment type="catalytic activity">
    <reaction evidence="1">
        <text>[E2 ubiquitin-conjugating enzyme]-S-ubiquitinyl-L-cysteine + [acceptor protein]-L-lysine = [E2 ubiquitin-conjugating enzyme]-L-cysteine + [acceptor protein]-N(6)-ubiquitinyl-L-lysine.</text>
        <dbReference type="EC" id="2.3.2.31"/>
    </reaction>
</comment>
<evidence type="ECO:0000256" key="9">
    <source>
        <dbReference type="SAM" id="MobiDB-lite"/>
    </source>
</evidence>
<feature type="compositionally biased region" description="Basic and acidic residues" evidence="9">
    <location>
        <begin position="1"/>
        <end position="12"/>
    </location>
</feature>
<dbReference type="AlphaFoldDB" id="A0A6A6XVH0"/>
<dbReference type="GO" id="GO:0008270">
    <property type="term" value="F:zinc ion binding"/>
    <property type="evidence" value="ECO:0007669"/>
    <property type="project" value="UniProtKB-KW"/>
</dbReference>
<evidence type="ECO:0000259" key="10">
    <source>
        <dbReference type="PROSITE" id="PS51873"/>
    </source>
</evidence>
<evidence type="ECO:0000313" key="12">
    <source>
        <dbReference type="Proteomes" id="UP000799757"/>
    </source>
</evidence>
<feature type="compositionally biased region" description="Basic residues" evidence="9">
    <location>
        <begin position="29"/>
        <end position="38"/>
    </location>
</feature>
<dbReference type="Pfam" id="PF01485">
    <property type="entry name" value="IBR"/>
    <property type="match status" value="1"/>
</dbReference>
<dbReference type="EC" id="2.3.2.31" evidence="2"/>
<feature type="compositionally biased region" description="Polar residues" evidence="9">
    <location>
        <begin position="203"/>
        <end position="214"/>
    </location>
</feature>
<dbReference type="InterPro" id="IPR044066">
    <property type="entry name" value="TRIAD_supradom"/>
</dbReference>
<dbReference type="SUPFAM" id="SSF57850">
    <property type="entry name" value="RING/U-box"/>
    <property type="match status" value="2"/>
</dbReference>
<gene>
    <name evidence="11" type="ORF">K505DRAFT_370871</name>
</gene>
<evidence type="ECO:0000256" key="5">
    <source>
        <dbReference type="ARBA" id="ARBA00022737"/>
    </source>
</evidence>
<keyword evidence="3" id="KW-0808">Transferase</keyword>
<evidence type="ECO:0000256" key="4">
    <source>
        <dbReference type="ARBA" id="ARBA00022723"/>
    </source>
</evidence>
<dbReference type="PROSITE" id="PS51873">
    <property type="entry name" value="TRIAD"/>
    <property type="match status" value="1"/>
</dbReference>
<dbReference type="InterPro" id="IPR031127">
    <property type="entry name" value="E3_UB_ligase_RBR"/>
</dbReference>
<feature type="region of interest" description="Disordered" evidence="9">
    <location>
        <begin position="1"/>
        <end position="243"/>
    </location>
</feature>
<evidence type="ECO:0000256" key="2">
    <source>
        <dbReference type="ARBA" id="ARBA00012251"/>
    </source>
</evidence>
<dbReference type="CDD" id="cd20335">
    <property type="entry name" value="BRcat_RBR"/>
    <property type="match status" value="1"/>
</dbReference>
<evidence type="ECO:0000256" key="7">
    <source>
        <dbReference type="ARBA" id="ARBA00022786"/>
    </source>
</evidence>
<name>A0A6A6XVH0_9PLEO</name>
<dbReference type="GO" id="GO:0016567">
    <property type="term" value="P:protein ubiquitination"/>
    <property type="evidence" value="ECO:0007669"/>
    <property type="project" value="InterPro"/>
</dbReference>
<reference evidence="11" key="1">
    <citation type="journal article" date="2020" name="Stud. Mycol.">
        <title>101 Dothideomycetes genomes: a test case for predicting lifestyles and emergence of pathogens.</title>
        <authorList>
            <person name="Haridas S."/>
            <person name="Albert R."/>
            <person name="Binder M."/>
            <person name="Bloem J."/>
            <person name="Labutti K."/>
            <person name="Salamov A."/>
            <person name="Andreopoulos B."/>
            <person name="Baker S."/>
            <person name="Barry K."/>
            <person name="Bills G."/>
            <person name="Bluhm B."/>
            <person name="Cannon C."/>
            <person name="Castanera R."/>
            <person name="Culley D."/>
            <person name="Daum C."/>
            <person name="Ezra D."/>
            <person name="Gonzalez J."/>
            <person name="Henrissat B."/>
            <person name="Kuo A."/>
            <person name="Liang C."/>
            <person name="Lipzen A."/>
            <person name="Lutzoni F."/>
            <person name="Magnuson J."/>
            <person name="Mondo S."/>
            <person name="Nolan M."/>
            <person name="Ohm R."/>
            <person name="Pangilinan J."/>
            <person name="Park H.-J."/>
            <person name="Ramirez L."/>
            <person name="Alfaro M."/>
            <person name="Sun H."/>
            <person name="Tritt A."/>
            <person name="Yoshinaga Y."/>
            <person name="Zwiers L.-H."/>
            <person name="Turgeon B."/>
            <person name="Goodwin S."/>
            <person name="Spatafora J."/>
            <person name="Crous P."/>
            <person name="Grigoriev I."/>
        </authorList>
    </citation>
    <scope>NUCLEOTIDE SEQUENCE</scope>
    <source>
        <strain evidence="11">CBS 109.77</strain>
    </source>
</reference>
<sequence length="673" mass="77270">MPSERAERDPRFSHHTYSSQERERDREPRTHRRRHRHREHDDESSAARRERRERRRADEARRHAQLDIDELRARRASYYSRPEPDRRREPQRMAQEIRVEREKAKPRSSHKEVRRDGSKVRRRREDDDRSADYVYGRPQSRGAVEEVMAKRSSVRRRSDEGGSSRTGYSPQSGSRSASVRRVEVPKISRSTSTRDPSRVYMSTRPSLRRTSTVKLPTATAAPVRTRSASVREVPHSPQRRSTGGLLATLFKPPVRVPTMVAKEAPRVDCLVCMNDDLPVHKTAKLGCGHRMCHSCLRRQFSLSVNDPQHMPPRCCSAEHIPLRYVERLFDDKFKKLWNKKYEEYTTGNRLYCPRKGCGEWIKPGKVRMDLTYGMQYARCGRCQTKVCVLCNSKFHTRKECPKDEETNRLVQMAKDQGWQRCYSCKAVVELKEGCNHMTCRCTAQFCMVCAAPWKTCNCPWFNYSHINDDDRINDTRVPYIPREEVVEVVEMPLDHAPPPVRRVSTRIRHRDDRELERADEALAAHLQAQLRLSSTPTASEVRRSDPNVQVYGLGNSGTHHMNESYTLRPLATSAARTAAQMSTPRFFSRRLVPAREPVPAPVPVPVRAPPRPAAPPVSSSTMAGLSLNGTKRGANRVGTWLNHIVLDAEAIHTAPRGVEVDDWRVDGSMVGID</sequence>
<proteinExistence type="predicted"/>
<evidence type="ECO:0000256" key="6">
    <source>
        <dbReference type="ARBA" id="ARBA00022771"/>
    </source>
</evidence>
<feature type="compositionally biased region" description="Polar residues" evidence="9">
    <location>
        <begin position="163"/>
        <end position="177"/>
    </location>
</feature>
<dbReference type="PROSITE" id="PS00518">
    <property type="entry name" value="ZF_RING_1"/>
    <property type="match status" value="1"/>
</dbReference>
<dbReference type="OrthoDB" id="9977870at2759"/>
<keyword evidence="4" id="KW-0479">Metal-binding</keyword>
<dbReference type="Gene3D" id="1.20.120.1750">
    <property type="match status" value="1"/>
</dbReference>